<dbReference type="PANTHER" id="PTHR13211:SF0">
    <property type="entry name" value="TELOMERASE CAJAL BODY PROTEIN 1"/>
    <property type="match status" value="1"/>
</dbReference>
<evidence type="ECO:0000256" key="1">
    <source>
        <dbReference type="SAM" id="MobiDB-lite"/>
    </source>
</evidence>
<dbReference type="RefSeq" id="XP_037220505.1">
    <property type="nucleotide sequence ID" value="XM_037362584.1"/>
</dbReference>
<dbReference type="InterPro" id="IPR051150">
    <property type="entry name" value="SWT21/TCAB1_mRNA_Telomere"/>
</dbReference>
<evidence type="ECO:0000313" key="3">
    <source>
        <dbReference type="Proteomes" id="UP000636479"/>
    </source>
</evidence>
<accession>A0A8H6SQV1</accession>
<dbReference type="Proteomes" id="UP000636479">
    <property type="component" value="Unassembled WGS sequence"/>
</dbReference>
<dbReference type="GeneID" id="59345100"/>
<gene>
    <name evidence="2" type="ORF">MIND_00582500</name>
</gene>
<dbReference type="Pfam" id="PF00400">
    <property type="entry name" value="WD40"/>
    <property type="match status" value="1"/>
</dbReference>
<sequence>MDLDAEYSWKPPVYHLSKPPTVSEEFLIEKFEPGDFPRSAKWCYDGSALLVHCEQRSFRICASRRPQNEPQPHSITATNLPQAAPIVDYTWYPTASSLSPPTFCFAASVRETPVKLLDASDGRLRASYPIVDHRERQIAPHSLEFNALGTRLYCGFDSAIEIFDVSRPGAEGTRLHTSPSKKSKDGLKGIVSALAFHPSSELFVAGSLSAVTGNIALFSEEDEGHTGPVMFLGGGPAAGVTQLHFTPLYPNTLYASFRRNPMVYAWDIRANGAVPCDIYSKTASSNVVKEKRTTNQRRWFDIDIGGRYLGVGDERGAVSIFQLNNAVAPEVPPPATNQDLKFVSESSTTRETEPTITFSAHSDAIGSVAFHPTRAALVSVGGSRHWNDSDDSDSLNSEEEEDQAYQEERLARTARRLKFGKQPRAIEAAVKLWDFDIE</sequence>
<evidence type="ECO:0008006" key="4">
    <source>
        <dbReference type="Google" id="ProtNLM"/>
    </source>
</evidence>
<dbReference type="EMBL" id="JACAZF010000005">
    <property type="protein sequence ID" value="KAF7303533.1"/>
    <property type="molecule type" value="Genomic_DNA"/>
</dbReference>
<feature type="compositionally biased region" description="Acidic residues" evidence="1">
    <location>
        <begin position="389"/>
        <end position="405"/>
    </location>
</feature>
<reference evidence="2" key="1">
    <citation type="submission" date="2020-05" db="EMBL/GenBank/DDBJ databases">
        <title>Mycena genomes resolve the evolution of fungal bioluminescence.</title>
        <authorList>
            <person name="Tsai I.J."/>
        </authorList>
    </citation>
    <scope>NUCLEOTIDE SEQUENCE</scope>
    <source>
        <strain evidence="2">171206Taipei</strain>
    </source>
</reference>
<dbReference type="SUPFAM" id="SSF101908">
    <property type="entry name" value="Putative isomerase YbhE"/>
    <property type="match status" value="1"/>
</dbReference>
<organism evidence="2 3">
    <name type="scientific">Mycena indigotica</name>
    <dbReference type="NCBI Taxonomy" id="2126181"/>
    <lineage>
        <taxon>Eukaryota</taxon>
        <taxon>Fungi</taxon>
        <taxon>Dikarya</taxon>
        <taxon>Basidiomycota</taxon>
        <taxon>Agaricomycotina</taxon>
        <taxon>Agaricomycetes</taxon>
        <taxon>Agaricomycetidae</taxon>
        <taxon>Agaricales</taxon>
        <taxon>Marasmiineae</taxon>
        <taxon>Mycenaceae</taxon>
        <taxon>Mycena</taxon>
    </lineage>
</organism>
<name>A0A8H6SQV1_9AGAR</name>
<evidence type="ECO:0000313" key="2">
    <source>
        <dbReference type="EMBL" id="KAF7303533.1"/>
    </source>
</evidence>
<dbReference type="InterPro" id="IPR015943">
    <property type="entry name" value="WD40/YVTN_repeat-like_dom_sf"/>
</dbReference>
<proteinExistence type="predicted"/>
<keyword evidence="3" id="KW-1185">Reference proteome</keyword>
<dbReference type="AlphaFoldDB" id="A0A8H6SQV1"/>
<dbReference type="Gene3D" id="2.130.10.10">
    <property type="entry name" value="YVTN repeat-like/Quinoprotein amine dehydrogenase"/>
    <property type="match status" value="2"/>
</dbReference>
<dbReference type="InterPro" id="IPR001680">
    <property type="entry name" value="WD40_rpt"/>
</dbReference>
<dbReference type="PANTHER" id="PTHR13211">
    <property type="entry name" value="TELOMERASE CAJAL BODY PROTEIN 1"/>
    <property type="match status" value="1"/>
</dbReference>
<comment type="caution">
    <text evidence="2">The sequence shown here is derived from an EMBL/GenBank/DDBJ whole genome shotgun (WGS) entry which is preliminary data.</text>
</comment>
<protein>
    <recommendedName>
        <fullName evidence="4">WD40 repeat-like protein</fullName>
    </recommendedName>
</protein>
<dbReference type="OrthoDB" id="239865at2759"/>
<feature type="region of interest" description="Disordered" evidence="1">
    <location>
        <begin position="381"/>
        <end position="406"/>
    </location>
</feature>
<dbReference type="SMART" id="SM00320">
    <property type="entry name" value="WD40"/>
    <property type="match status" value="2"/>
</dbReference>